<accession>A0A9D4IG99</accession>
<dbReference type="EMBL" id="JAIWYP010000009">
    <property type="protein sequence ID" value="KAH3771352.1"/>
    <property type="molecule type" value="Genomic_DNA"/>
</dbReference>
<organism evidence="1 2">
    <name type="scientific">Dreissena polymorpha</name>
    <name type="common">Zebra mussel</name>
    <name type="synonym">Mytilus polymorpha</name>
    <dbReference type="NCBI Taxonomy" id="45954"/>
    <lineage>
        <taxon>Eukaryota</taxon>
        <taxon>Metazoa</taxon>
        <taxon>Spiralia</taxon>
        <taxon>Lophotrochozoa</taxon>
        <taxon>Mollusca</taxon>
        <taxon>Bivalvia</taxon>
        <taxon>Autobranchia</taxon>
        <taxon>Heteroconchia</taxon>
        <taxon>Euheterodonta</taxon>
        <taxon>Imparidentia</taxon>
        <taxon>Neoheterodontei</taxon>
        <taxon>Myida</taxon>
        <taxon>Dreissenoidea</taxon>
        <taxon>Dreissenidae</taxon>
        <taxon>Dreissena</taxon>
    </lineage>
</organism>
<proteinExistence type="predicted"/>
<reference evidence="1" key="2">
    <citation type="submission" date="2020-11" db="EMBL/GenBank/DDBJ databases">
        <authorList>
            <person name="McCartney M.A."/>
            <person name="Auch B."/>
            <person name="Kono T."/>
            <person name="Mallez S."/>
            <person name="Becker A."/>
            <person name="Gohl D.M."/>
            <person name="Silverstein K.A.T."/>
            <person name="Koren S."/>
            <person name="Bechman K.B."/>
            <person name="Herman A."/>
            <person name="Abrahante J.E."/>
            <person name="Garbe J."/>
        </authorList>
    </citation>
    <scope>NUCLEOTIDE SEQUENCE</scope>
    <source>
        <strain evidence="1">Duluth1</strain>
        <tissue evidence="1">Whole animal</tissue>
    </source>
</reference>
<reference evidence="1" key="1">
    <citation type="journal article" date="2019" name="bioRxiv">
        <title>The Genome of the Zebra Mussel, Dreissena polymorpha: A Resource for Invasive Species Research.</title>
        <authorList>
            <person name="McCartney M.A."/>
            <person name="Auch B."/>
            <person name="Kono T."/>
            <person name="Mallez S."/>
            <person name="Zhang Y."/>
            <person name="Obille A."/>
            <person name="Becker A."/>
            <person name="Abrahante J.E."/>
            <person name="Garbe J."/>
            <person name="Badalamenti J.P."/>
            <person name="Herman A."/>
            <person name="Mangelson H."/>
            <person name="Liachko I."/>
            <person name="Sullivan S."/>
            <person name="Sone E.D."/>
            <person name="Koren S."/>
            <person name="Silverstein K.A.T."/>
            <person name="Beckman K.B."/>
            <person name="Gohl D.M."/>
        </authorList>
    </citation>
    <scope>NUCLEOTIDE SEQUENCE</scope>
    <source>
        <strain evidence="1">Duluth1</strain>
        <tissue evidence="1">Whole animal</tissue>
    </source>
</reference>
<protein>
    <submittedName>
        <fullName evidence="1">Uncharacterized protein</fullName>
    </submittedName>
</protein>
<keyword evidence="2" id="KW-1185">Reference proteome</keyword>
<sequence length="134" mass="15365">MGSQNSTRRLSAEYISSQFGKYQSRLSEVNRNLLRFALRQAAEHMMDETGLHVYLEDEESFSCIPSGCREADLKSWMVVSYDARMKPEMYFDHMSGLRSFKSYVIDGIKSICARLIDYLPEIASRAAARAITFL</sequence>
<dbReference type="Proteomes" id="UP000828390">
    <property type="component" value="Unassembled WGS sequence"/>
</dbReference>
<name>A0A9D4IG99_DREPO</name>
<evidence type="ECO:0000313" key="1">
    <source>
        <dbReference type="EMBL" id="KAH3771352.1"/>
    </source>
</evidence>
<dbReference type="AlphaFoldDB" id="A0A9D4IG99"/>
<gene>
    <name evidence="1" type="ORF">DPMN_172667</name>
</gene>
<evidence type="ECO:0000313" key="2">
    <source>
        <dbReference type="Proteomes" id="UP000828390"/>
    </source>
</evidence>
<comment type="caution">
    <text evidence="1">The sequence shown here is derived from an EMBL/GenBank/DDBJ whole genome shotgun (WGS) entry which is preliminary data.</text>
</comment>